<accession>A0ABV9URX7</accession>
<dbReference type="EMBL" id="JBHSIZ010000029">
    <property type="protein sequence ID" value="MFC4959263.1"/>
    <property type="molecule type" value="Genomic_DNA"/>
</dbReference>
<dbReference type="InterPro" id="IPR029068">
    <property type="entry name" value="Glyas_Bleomycin-R_OHBP_Dase"/>
</dbReference>
<keyword evidence="3" id="KW-1185">Reference proteome</keyword>
<comment type="caution">
    <text evidence="2">The sequence shown here is derived from an EMBL/GenBank/DDBJ whole genome shotgun (WGS) entry which is preliminary data.</text>
</comment>
<evidence type="ECO:0000259" key="1">
    <source>
        <dbReference type="Pfam" id="PF00903"/>
    </source>
</evidence>
<gene>
    <name evidence="2" type="ORF">ACFPFX_23510</name>
</gene>
<dbReference type="Proteomes" id="UP001595834">
    <property type="component" value="Unassembled WGS sequence"/>
</dbReference>
<sequence>MESLEPPYPRLLVDRYESSFHFYDAVLPGLTGCTLARGNSASGYASWDAADGRTALALFTRSAMAASLGEDVTPRGGGSSLVVHVASRDALDAAVSLCEAAGGVVAAPARDMPAWGPGLRAAHVLDPDGNLVELQTY</sequence>
<organism evidence="2 3">
    <name type="scientific">Streptomyces mauvecolor</name>
    <dbReference type="NCBI Taxonomy" id="58345"/>
    <lineage>
        <taxon>Bacteria</taxon>
        <taxon>Bacillati</taxon>
        <taxon>Actinomycetota</taxon>
        <taxon>Actinomycetes</taxon>
        <taxon>Kitasatosporales</taxon>
        <taxon>Streptomycetaceae</taxon>
        <taxon>Streptomyces</taxon>
    </lineage>
</organism>
<dbReference type="RefSeq" id="WP_344378343.1">
    <property type="nucleotide sequence ID" value="NZ_BAAASQ010000021.1"/>
</dbReference>
<proteinExistence type="predicted"/>
<dbReference type="Gene3D" id="3.10.180.10">
    <property type="entry name" value="2,3-Dihydroxybiphenyl 1,2-Dioxygenase, domain 1"/>
    <property type="match status" value="1"/>
</dbReference>
<evidence type="ECO:0000313" key="3">
    <source>
        <dbReference type="Proteomes" id="UP001595834"/>
    </source>
</evidence>
<dbReference type="SUPFAM" id="SSF54593">
    <property type="entry name" value="Glyoxalase/Bleomycin resistance protein/Dihydroxybiphenyl dioxygenase"/>
    <property type="match status" value="1"/>
</dbReference>
<evidence type="ECO:0000313" key="2">
    <source>
        <dbReference type="EMBL" id="MFC4959263.1"/>
    </source>
</evidence>
<feature type="domain" description="Glyoxalase/fosfomycin resistance/dioxygenase" evidence="1">
    <location>
        <begin position="11"/>
        <end position="134"/>
    </location>
</feature>
<protein>
    <submittedName>
        <fullName evidence="2">VOC family protein</fullName>
    </submittedName>
</protein>
<dbReference type="InterPro" id="IPR004360">
    <property type="entry name" value="Glyas_Fos-R_dOase_dom"/>
</dbReference>
<name>A0ABV9URX7_9ACTN</name>
<reference evidence="3" key="1">
    <citation type="journal article" date="2019" name="Int. J. Syst. Evol. Microbiol.">
        <title>The Global Catalogue of Microorganisms (GCM) 10K type strain sequencing project: providing services to taxonomists for standard genome sequencing and annotation.</title>
        <authorList>
            <consortium name="The Broad Institute Genomics Platform"/>
            <consortium name="The Broad Institute Genome Sequencing Center for Infectious Disease"/>
            <person name="Wu L."/>
            <person name="Ma J."/>
        </authorList>
    </citation>
    <scope>NUCLEOTIDE SEQUENCE [LARGE SCALE GENOMIC DNA]</scope>
    <source>
        <strain evidence="3">CCM 7224</strain>
    </source>
</reference>
<dbReference type="Pfam" id="PF00903">
    <property type="entry name" value="Glyoxalase"/>
    <property type="match status" value="1"/>
</dbReference>